<evidence type="ECO:0000313" key="2">
    <source>
        <dbReference type="EMBL" id="ODH13596.1"/>
    </source>
</evidence>
<gene>
    <name evidence="2" type="ORF">ACO22_07099</name>
</gene>
<dbReference type="PANTHER" id="PTHR46411:SF3">
    <property type="entry name" value="AAA+ ATPASE DOMAIN-CONTAINING PROTEIN"/>
    <property type="match status" value="1"/>
</dbReference>
<evidence type="ECO:0000313" key="3">
    <source>
        <dbReference type="Proteomes" id="UP000242814"/>
    </source>
</evidence>
<dbReference type="VEuPathDB" id="FungiDB:PADG_00975"/>
<dbReference type="PANTHER" id="PTHR46411">
    <property type="entry name" value="FAMILY ATPASE, PUTATIVE-RELATED"/>
    <property type="match status" value="1"/>
</dbReference>
<dbReference type="InterPro" id="IPR027417">
    <property type="entry name" value="P-loop_NTPase"/>
</dbReference>
<accession>A0A1D2J5N3</accession>
<dbReference type="Gene3D" id="3.40.50.300">
    <property type="entry name" value="P-loop containing nucleotide triphosphate hydrolases"/>
    <property type="match status" value="1"/>
</dbReference>
<dbReference type="Pfam" id="PF00004">
    <property type="entry name" value="AAA"/>
    <property type="match status" value="1"/>
</dbReference>
<dbReference type="SUPFAM" id="SSF52540">
    <property type="entry name" value="P-loop containing nucleoside triphosphate hydrolases"/>
    <property type="match status" value="1"/>
</dbReference>
<name>A0A1D2J5N3_PARBR</name>
<dbReference type="GO" id="GO:0016887">
    <property type="term" value="F:ATP hydrolysis activity"/>
    <property type="evidence" value="ECO:0007669"/>
    <property type="project" value="InterPro"/>
</dbReference>
<dbReference type="AlphaFoldDB" id="A0A1D2J5N3"/>
<evidence type="ECO:0000259" key="1">
    <source>
        <dbReference type="Pfam" id="PF00004"/>
    </source>
</evidence>
<feature type="domain" description="ATPase AAA-type core" evidence="1">
    <location>
        <begin position="171"/>
        <end position="257"/>
    </location>
</feature>
<protein>
    <recommendedName>
        <fullName evidence="1">ATPase AAA-type core domain-containing protein</fullName>
    </recommendedName>
</protein>
<dbReference type="VEuPathDB" id="FungiDB:PABG_02545"/>
<dbReference type="GO" id="GO:0005524">
    <property type="term" value="F:ATP binding"/>
    <property type="evidence" value="ECO:0007669"/>
    <property type="project" value="InterPro"/>
</dbReference>
<proteinExistence type="predicted"/>
<organism evidence="2 3">
    <name type="scientific">Paracoccidioides brasiliensis</name>
    <dbReference type="NCBI Taxonomy" id="121759"/>
    <lineage>
        <taxon>Eukaryota</taxon>
        <taxon>Fungi</taxon>
        <taxon>Dikarya</taxon>
        <taxon>Ascomycota</taxon>
        <taxon>Pezizomycotina</taxon>
        <taxon>Eurotiomycetes</taxon>
        <taxon>Eurotiomycetidae</taxon>
        <taxon>Onygenales</taxon>
        <taxon>Ajellomycetaceae</taxon>
        <taxon>Paracoccidioides</taxon>
    </lineage>
</organism>
<sequence>MIRRSDEPTPSQALIAMPVQTSSKVSNNLAGHEYLASQMTPVTLVEGEIAPPNFTQPRENLDVIQENAMPETCSLNFGQEPVLSAATNEMVDDDLAVCSPTAFGFSLNEKIWNEIHTGDSVTVTRLTRTAGLGEFAVEVEKKVIKSRRAVSARQMEKASMMSFPGKGQGVIILFGPPGVGETLTAEAITERLERPLYSICFYHLKWFLTVNHFQISSVDLSARAEEMEVQLTRTFCIASDWKAVLLLDEADVYLQQRDGLQLERLMHTSLWIGLRGLGSSERQQEMIALHLHVDVGFTKMDQLDGKVLRIIIKNWKIHTGCEFYFRNRRTYQSSSDQGPNILHHHCLGYSIAFFILTILHQFEYTASQSQIQSIPIWAATAGGHDSCRLSQRLSPLSLGFCHVRMPVRQHRLQYFTVSTHGSFTVKHLAIFIVTLGVFTAQPVTVACVSNNWAGH</sequence>
<comment type="caution">
    <text evidence="2">The sequence shown here is derived from an EMBL/GenBank/DDBJ whole genome shotgun (WGS) entry which is preliminary data.</text>
</comment>
<reference evidence="2 3" key="1">
    <citation type="submission" date="2016-06" db="EMBL/GenBank/DDBJ databases">
        <authorList>
            <person name="Kjaerup R.B."/>
            <person name="Dalgaard T.S."/>
            <person name="Juul-Madsen H.R."/>
        </authorList>
    </citation>
    <scope>NUCLEOTIDE SEQUENCE [LARGE SCALE GENOMIC DNA]</scope>
    <source>
        <strain evidence="2 3">Pb300</strain>
    </source>
</reference>
<dbReference type="EMBL" id="LZYO01000455">
    <property type="protein sequence ID" value="ODH13596.1"/>
    <property type="molecule type" value="Genomic_DNA"/>
</dbReference>
<dbReference type="InterPro" id="IPR003959">
    <property type="entry name" value="ATPase_AAA_core"/>
</dbReference>
<dbReference type="Proteomes" id="UP000242814">
    <property type="component" value="Unassembled WGS sequence"/>
</dbReference>